<evidence type="ECO:0000313" key="1">
    <source>
        <dbReference type="EMBL" id="MBH8575634.1"/>
    </source>
</evidence>
<dbReference type="Proteomes" id="UP000662314">
    <property type="component" value="Unassembled WGS sequence"/>
</dbReference>
<dbReference type="EMBL" id="JAECZA010000175">
    <property type="protein sequence ID" value="MBH8575634.1"/>
    <property type="molecule type" value="Genomic_DNA"/>
</dbReference>
<reference evidence="1 2" key="1">
    <citation type="journal article" date="2021" name="Int. J. Syst. Evol. Microbiol.">
        <title>Amazonocrinis nigriterrae gen. nov., sp. nov., Atlanticothrix silvestris gen. nov., sp. nov. and Dendronalium phyllosphericum gen. nov., sp. nov., nostocacean cyanobacteria from Brazilian environments.</title>
        <authorList>
            <person name="Alvarenga D.O."/>
            <person name="Andreote A.P.D."/>
            <person name="Branco L.H.Z."/>
            <person name="Delbaje E."/>
            <person name="Cruz R.B."/>
            <person name="Varani A.M."/>
            <person name="Fiore M.F."/>
        </authorList>
    </citation>
    <scope>NUCLEOTIDE SEQUENCE [LARGE SCALE GENOMIC DNA]</scope>
    <source>
        <strain evidence="1 2">CENA369</strain>
    </source>
</reference>
<gene>
    <name evidence="1" type="ORF">I8752_22015</name>
</gene>
<feature type="non-terminal residue" evidence="1">
    <location>
        <position position="112"/>
    </location>
</feature>
<keyword evidence="2" id="KW-1185">Reference proteome</keyword>
<protein>
    <submittedName>
        <fullName evidence="1">Uncharacterized protein</fullName>
    </submittedName>
</protein>
<dbReference type="AlphaFoldDB" id="A0A8J7LJI0"/>
<sequence>MLVADMRKLVNQLSLFFIMLGLSMTTHAQRADLVTEQILVDHFNQKLSPQIRLFNGPSYLGYGGKLLSSPYFSKEIKFDEGDVVYDGYLFKKVPLMYDLVKQKLISLAADSV</sequence>
<organism evidence="1 2">
    <name type="scientific">Dendronalium phyllosphericum CENA369</name>
    <dbReference type="NCBI Taxonomy" id="1725256"/>
    <lineage>
        <taxon>Bacteria</taxon>
        <taxon>Bacillati</taxon>
        <taxon>Cyanobacteriota</taxon>
        <taxon>Cyanophyceae</taxon>
        <taxon>Nostocales</taxon>
        <taxon>Nostocaceae</taxon>
        <taxon>Dendronalium</taxon>
        <taxon>Dendronalium phyllosphericum</taxon>
    </lineage>
</organism>
<proteinExistence type="predicted"/>
<name>A0A8J7LJI0_9NOST</name>
<comment type="caution">
    <text evidence="1">The sequence shown here is derived from an EMBL/GenBank/DDBJ whole genome shotgun (WGS) entry which is preliminary data.</text>
</comment>
<evidence type="ECO:0000313" key="2">
    <source>
        <dbReference type="Proteomes" id="UP000662314"/>
    </source>
</evidence>
<accession>A0A8J7LJI0</accession>